<feature type="transmembrane region" description="Helical" evidence="8">
    <location>
        <begin position="62"/>
        <end position="82"/>
    </location>
</feature>
<feature type="transmembrane region" description="Helical" evidence="8">
    <location>
        <begin position="237"/>
        <end position="270"/>
    </location>
</feature>
<dbReference type="EMBL" id="JBHTND010000033">
    <property type="protein sequence ID" value="MFD1303609.1"/>
    <property type="molecule type" value="Genomic_DNA"/>
</dbReference>
<dbReference type="Pfam" id="PF00999">
    <property type="entry name" value="Na_H_Exchanger"/>
    <property type="match status" value="1"/>
</dbReference>
<comment type="subcellular location">
    <subcellularLocation>
        <location evidence="1">Cell membrane</location>
        <topology evidence="1">Multi-pass membrane protein</topology>
    </subcellularLocation>
</comment>
<dbReference type="RefSeq" id="WP_238207115.1">
    <property type="nucleotide sequence ID" value="NZ_JBHTND010000033.1"/>
</dbReference>
<feature type="transmembrane region" description="Helical" evidence="8">
    <location>
        <begin position="169"/>
        <end position="187"/>
    </location>
</feature>
<evidence type="ECO:0000259" key="9">
    <source>
        <dbReference type="Pfam" id="PF00999"/>
    </source>
</evidence>
<keyword evidence="7 8" id="KW-0472">Membrane</keyword>
<evidence type="ECO:0000256" key="1">
    <source>
        <dbReference type="ARBA" id="ARBA00004651"/>
    </source>
</evidence>
<feature type="transmembrane region" description="Helical" evidence="8">
    <location>
        <begin position="32"/>
        <end position="50"/>
    </location>
</feature>
<keyword evidence="5 8" id="KW-1133">Transmembrane helix</keyword>
<keyword evidence="6" id="KW-0406">Ion transport</keyword>
<dbReference type="Proteomes" id="UP001597176">
    <property type="component" value="Unassembled WGS sequence"/>
</dbReference>
<feature type="domain" description="Cation/H+ exchanger transmembrane" evidence="9">
    <location>
        <begin position="16"/>
        <end position="401"/>
    </location>
</feature>
<feature type="transmembrane region" description="Helical" evidence="8">
    <location>
        <begin position="348"/>
        <end position="372"/>
    </location>
</feature>
<dbReference type="PANTHER" id="PTHR32507">
    <property type="entry name" value="NA(+)/H(+) ANTIPORTER 1"/>
    <property type="match status" value="1"/>
</dbReference>
<feature type="transmembrane region" description="Helical" evidence="8">
    <location>
        <begin position="378"/>
        <end position="404"/>
    </location>
</feature>
<evidence type="ECO:0000256" key="8">
    <source>
        <dbReference type="SAM" id="Phobius"/>
    </source>
</evidence>
<accession>A0ABW3X4P2</accession>
<reference evidence="11" key="1">
    <citation type="journal article" date="2019" name="Int. J. Syst. Evol. Microbiol.">
        <title>The Global Catalogue of Microorganisms (GCM) 10K type strain sequencing project: providing services to taxonomists for standard genome sequencing and annotation.</title>
        <authorList>
            <consortium name="The Broad Institute Genomics Platform"/>
            <consortium name="The Broad Institute Genome Sequencing Center for Infectious Disease"/>
            <person name="Wu L."/>
            <person name="Ma J."/>
        </authorList>
    </citation>
    <scope>NUCLEOTIDE SEQUENCE [LARGE SCALE GENOMIC DNA]</scope>
    <source>
        <strain evidence="11">CCUG 56108</strain>
    </source>
</reference>
<feature type="transmembrane region" description="Helical" evidence="8">
    <location>
        <begin position="291"/>
        <end position="312"/>
    </location>
</feature>
<evidence type="ECO:0000256" key="4">
    <source>
        <dbReference type="ARBA" id="ARBA00022692"/>
    </source>
</evidence>
<name>A0ABW3X4P2_9HYPH</name>
<organism evidence="10 11">
    <name type="scientific">Methylobacterium marchantiae</name>
    <dbReference type="NCBI Taxonomy" id="600331"/>
    <lineage>
        <taxon>Bacteria</taxon>
        <taxon>Pseudomonadati</taxon>
        <taxon>Pseudomonadota</taxon>
        <taxon>Alphaproteobacteria</taxon>
        <taxon>Hyphomicrobiales</taxon>
        <taxon>Methylobacteriaceae</taxon>
        <taxon>Methylobacterium</taxon>
    </lineage>
</organism>
<evidence type="ECO:0000256" key="7">
    <source>
        <dbReference type="ARBA" id="ARBA00023136"/>
    </source>
</evidence>
<feature type="transmembrane region" description="Helical" evidence="8">
    <location>
        <begin position="6"/>
        <end position="25"/>
    </location>
</feature>
<keyword evidence="4 8" id="KW-0812">Transmembrane</keyword>
<feature type="transmembrane region" description="Helical" evidence="8">
    <location>
        <begin position="199"/>
        <end position="217"/>
    </location>
</feature>
<keyword evidence="3" id="KW-0050">Antiport</keyword>
<protein>
    <submittedName>
        <fullName evidence="10">Cation:proton antiporter</fullName>
    </submittedName>
</protein>
<evidence type="ECO:0000313" key="11">
    <source>
        <dbReference type="Proteomes" id="UP001597176"/>
    </source>
</evidence>
<keyword evidence="2" id="KW-0813">Transport</keyword>
<sequence length="427" mass="45375">MDAYVLMLGGFGALVLLTAWLPMVLRQLPLSLPICCVAIGAGLSLIPGMADLSPQPQHHLRLIERVSEFVVIISLMGAGLKLDRRIGWRRWMVTWRLLALAMPLTILVLGFLASNLLGLGIASSLLIAASLAPTDPVLASDVQVGPPSQGDEDEMRFGLTSEAGLNDGLAFPFVNLAIALAVSNGLNAGEWAEWVGISLVWKMFAGIVLGAAIGRGLGWLTFHLPNRARLSRTGDGFVALGITCLTYAVVEAVHGYGFVGVFVAALAMRWSDRGNDYHHALHGSAEAFERLAMMVLLVGFGLAIGAGLLQGIGWQGVAFAFLVIFVVRPLCGWISLIGHDKPASERAVISVFGIRGLGTIYYLAFALGHAGFEQPGLLWSTAGLTILLSIILHGVSVSPILGFLDRRSGRDTESAQLDLPLVSSPAE</sequence>
<evidence type="ECO:0000256" key="6">
    <source>
        <dbReference type="ARBA" id="ARBA00023065"/>
    </source>
</evidence>
<evidence type="ECO:0000313" key="10">
    <source>
        <dbReference type="EMBL" id="MFD1303609.1"/>
    </source>
</evidence>
<gene>
    <name evidence="10" type="ORF">ACFQ4G_18715</name>
</gene>
<feature type="transmembrane region" description="Helical" evidence="8">
    <location>
        <begin position="94"/>
        <end position="127"/>
    </location>
</feature>
<evidence type="ECO:0000256" key="5">
    <source>
        <dbReference type="ARBA" id="ARBA00022989"/>
    </source>
</evidence>
<dbReference type="PANTHER" id="PTHR32507:SF8">
    <property type="entry name" value="CNH1P"/>
    <property type="match status" value="1"/>
</dbReference>
<evidence type="ECO:0000256" key="3">
    <source>
        <dbReference type="ARBA" id="ARBA00022449"/>
    </source>
</evidence>
<keyword evidence="11" id="KW-1185">Reference proteome</keyword>
<evidence type="ECO:0000256" key="2">
    <source>
        <dbReference type="ARBA" id="ARBA00022448"/>
    </source>
</evidence>
<feature type="transmembrane region" description="Helical" evidence="8">
    <location>
        <begin position="318"/>
        <end position="336"/>
    </location>
</feature>
<comment type="caution">
    <text evidence="10">The sequence shown here is derived from an EMBL/GenBank/DDBJ whole genome shotgun (WGS) entry which is preliminary data.</text>
</comment>
<dbReference type="InterPro" id="IPR006153">
    <property type="entry name" value="Cation/H_exchanger_TM"/>
</dbReference>
<proteinExistence type="predicted"/>